<dbReference type="EMBL" id="CAQQ02171306">
    <property type="status" value="NOT_ANNOTATED_CDS"/>
    <property type="molecule type" value="Genomic_DNA"/>
</dbReference>
<sequence>MTERLRPHALRMSLYEPYQSDCILYLKDMSKWIIALNSFSLHGVISQGKDRNFRLEILLLKTSVNISNVHIMSLATPFLYQRSLPRNSSNAMKNIFNPVVQSSLRHQGKIVRLGSFIPNVCQQQS</sequence>
<dbReference type="HOGENOM" id="CLU_1995215_0_0_1"/>
<keyword evidence="2" id="KW-1185">Reference proteome</keyword>
<proteinExistence type="predicted"/>
<dbReference type="EnsemblMetazoa" id="MESCA001482-RA">
    <property type="protein sequence ID" value="MESCA001482-PA"/>
    <property type="gene ID" value="MESCA001482"/>
</dbReference>
<reference evidence="1" key="2">
    <citation type="submission" date="2015-06" db="UniProtKB">
        <authorList>
            <consortium name="EnsemblMetazoa"/>
        </authorList>
    </citation>
    <scope>IDENTIFICATION</scope>
</reference>
<evidence type="ECO:0000313" key="2">
    <source>
        <dbReference type="Proteomes" id="UP000015102"/>
    </source>
</evidence>
<dbReference type="Proteomes" id="UP000015102">
    <property type="component" value="Unassembled WGS sequence"/>
</dbReference>
<organism evidence="1 2">
    <name type="scientific">Megaselia scalaris</name>
    <name type="common">Humpbacked fly</name>
    <name type="synonym">Phora scalaris</name>
    <dbReference type="NCBI Taxonomy" id="36166"/>
    <lineage>
        <taxon>Eukaryota</taxon>
        <taxon>Metazoa</taxon>
        <taxon>Ecdysozoa</taxon>
        <taxon>Arthropoda</taxon>
        <taxon>Hexapoda</taxon>
        <taxon>Insecta</taxon>
        <taxon>Pterygota</taxon>
        <taxon>Neoptera</taxon>
        <taxon>Endopterygota</taxon>
        <taxon>Diptera</taxon>
        <taxon>Brachycera</taxon>
        <taxon>Muscomorpha</taxon>
        <taxon>Platypezoidea</taxon>
        <taxon>Phoridae</taxon>
        <taxon>Megaseliini</taxon>
        <taxon>Megaselia</taxon>
    </lineage>
</organism>
<dbReference type="AlphaFoldDB" id="T1GDT6"/>
<evidence type="ECO:0000313" key="1">
    <source>
        <dbReference type="EnsemblMetazoa" id="MESCA001482-PA"/>
    </source>
</evidence>
<protein>
    <submittedName>
        <fullName evidence="1">Uncharacterized protein</fullName>
    </submittedName>
</protein>
<name>T1GDT6_MEGSC</name>
<dbReference type="EMBL" id="CAQQ02171307">
    <property type="status" value="NOT_ANNOTATED_CDS"/>
    <property type="molecule type" value="Genomic_DNA"/>
</dbReference>
<reference evidence="2" key="1">
    <citation type="submission" date="2013-02" db="EMBL/GenBank/DDBJ databases">
        <authorList>
            <person name="Hughes D."/>
        </authorList>
    </citation>
    <scope>NUCLEOTIDE SEQUENCE</scope>
    <source>
        <strain>Durham</strain>
        <strain evidence="2">NC isolate 2 -- Noor lab</strain>
    </source>
</reference>
<accession>T1GDT6</accession>